<feature type="transmembrane region" description="Helical" evidence="1">
    <location>
        <begin position="103"/>
        <end position="121"/>
    </location>
</feature>
<dbReference type="PANTHER" id="PTHR28008">
    <property type="entry name" value="DOMAIN PROTEIN, PUTATIVE (AFU_ORTHOLOGUE AFUA_3G10980)-RELATED"/>
    <property type="match status" value="1"/>
</dbReference>
<dbReference type="PANTHER" id="PTHR28008:SF1">
    <property type="entry name" value="DOMAIN PROTEIN, PUTATIVE (AFU_ORTHOLOGUE AFUA_3G10980)-RELATED"/>
    <property type="match status" value="1"/>
</dbReference>
<dbReference type="NCBIfam" id="NF037970">
    <property type="entry name" value="vanZ_1"/>
    <property type="match status" value="1"/>
</dbReference>
<feature type="transmembrane region" description="Helical" evidence="1">
    <location>
        <begin position="12"/>
        <end position="36"/>
    </location>
</feature>
<accession>A0A851GPR1</accession>
<keyword evidence="1" id="KW-0472">Membrane</keyword>
<dbReference type="RefSeq" id="WP_178933829.1">
    <property type="nucleotide sequence ID" value="NZ_JACBAZ010000007.1"/>
</dbReference>
<dbReference type="EMBL" id="JACBAZ010000007">
    <property type="protein sequence ID" value="NWK56997.1"/>
    <property type="molecule type" value="Genomic_DNA"/>
</dbReference>
<keyword evidence="1" id="KW-1133">Transmembrane helix</keyword>
<reference evidence="2 3" key="1">
    <citation type="submission" date="2020-07" db="EMBL/GenBank/DDBJ databases">
        <title>Roseicoccus Jingziensis gen. nov., sp. nov., isolated from coastal seawater.</title>
        <authorList>
            <person name="Feng X."/>
        </authorList>
    </citation>
    <scope>NUCLEOTIDE SEQUENCE [LARGE SCALE GENOMIC DNA]</scope>
    <source>
        <strain evidence="2 3">N1E253</strain>
    </source>
</reference>
<feature type="transmembrane region" description="Helical" evidence="1">
    <location>
        <begin position="48"/>
        <end position="65"/>
    </location>
</feature>
<evidence type="ECO:0000313" key="2">
    <source>
        <dbReference type="EMBL" id="NWK56997.1"/>
    </source>
</evidence>
<organism evidence="2 3">
    <name type="scientific">Oceaniferula marina</name>
    <dbReference type="NCBI Taxonomy" id="2748318"/>
    <lineage>
        <taxon>Bacteria</taxon>
        <taxon>Pseudomonadati</taxon>
        <taxon>Verrucomicrobiota</taxon>
        <taxon>Verrucomicrobiia</taxon>
        <taxon>Verrucomicrobiales</taxon>
        <taxon>Verrucomicrobiaceae</taxon>
        <taxon>Oceaniferula</taxon>
    </lineage>
</organism>
<dbReference type="AlphaFoldDB" id="A0A851GPR1"/>
<sequence>MKMQPGSFSRWLFFVYGVGMLGLVALADLAGGLIQWPLIQRIPWGDKLGHVLLFGGLGFCLNLWVASVECLRGKHLLVTVGLLLVVTLEELSQRYLVHRNFDWYDLLANLLGILLFSWLACRVTAWRRESGD</sequence>
<comment type="caution">
    <text evidence="2">The sequence shown here is derived from an EMBL/GenBank/DDBJ whole genome shotgun (WGS) entry which is preliminary data.</text>
</comment>
<dbReference type="Proteomes" id="UP000557872">
    <property type="component" value="Unassembled WGS sequence"/>
</dbReference>
<name>A0A851GPR1_9BACT</name>
<evidence type="ECO:0000256" key="1">
    <source>
        <dbReference type="SAM" id="Phobius"/>
    </source>
</evidence>
<protein>
    <submittedName>
        <fullName evidence="2">VanZ family protein</fullName>
    </submittedName>
</protein>
<feature type="transmembrane region" description="Helical" evidence="1">
    <location>
        <begin position="77"/>
        <end position="97"/>
    </location>
</feature>
<gene>
    <name evidence="2" type="primary">vanZ</name>
    <name evidence="2" type="ORF">HW115_15345</name>
</gene>
<keyword evidence="1" id="KW-0812">Transmembrane</keyword>
<keyword evidence="3" id="KW-1185">Reference proteome</keyword>
<proteinExistence type="predicted"/>
<evidence type="ECO:0000313" key="3">
    <source>
        <dbReference type="Proteomes" id="UP000557872"/>
    </source>
</evidence>